<evidence type="ECO:0000259" key="4">
    <source>
        <dbReference type="PROSITE" id="PS50043"/>
    </source>
</evidence>
<dbReference type="InterPro" id="IPR036693">
    <property type="entry name" value="TF_LuxR_autoind-bd_dom_sf"/>
</dbReference>
<evidence type="ECO:0000313" key="5">
    <source>
        <dbReference type="EMBL" id="QGY30196.1"/>
    </source>
</evidence>
<keyword evidence="2" id="KW-0238">DNA-binding</keyword>
<proteinExistence type="predicted"/>
<dbReference type="PROSITE" id="PS00622">
    <property type="entry name" value="HTH_LUXR_1"/>
    <property type="match status" value="1"/>
</dbReference>
<evidence type="ECO:0000313" key="6">
    <source>
        <dbReference type="Proteomes" id="UP000502005"/>
    </source>
</evidence>
<organism evidence="5 6">
    <name type="scientific">Pantoea cypripedii</name>
    <name type="common">Pectobacterium cypripedii</name>
    <name type="synonym">Erwinia cypripedii</name>
    <dbReference type="NCBI Taxonomy" id="55209"/>
    <lineage>
        <taxon>Bacteria</taxon>
        <taxon>Pseudomonadati</taxon>
        <taxon>Pseudomonadota</taxon>
        <taxon>Gammaproteobacteria</taxon>
        <taxon>Enterobacterales</taxon>
        <taxon>Erwiniaceae</taxon>
        <taxon>Pantoea</taxon>
    </lineage>
</organism>
<dbReference type="Proteomes" id="UP000502005">
    <property type="component" value="Chromosome"/>
</dbReference>
<protein>
    <submittedName>
        <fullName evidence="5">LuxR family transcriptional regulator</fullName>
    </submittedName>
</protein>
<evidence type="ECO:0000256" key="3">
    <source>
        <dbReference type="ARBA" id="ARBA00023163"/>
    </source>
</evidence>
<keyword evidence="3" id="KW-0804">Transcription</keyword>
<dbReference type="Pfam" id="PF03472">
    <property type="entry name" value="Autoind_bind"/>
    <property type="match status" value="1"/>
</dbReference>
<feature type="domain" description="HTH luxR-type" evidence="4">
    <location>
        <begin position="169"/>
        <end position="234"/>
    </location>
</feature>
<dbReference type="Pfam" id="PF00196">
    <property type="entry name" value="GerE"/>
    <property type="match status" value="1"/>
</dbReference>
<dbReference type="Gene3D" id="3.30.450.80">
    <property type="entry name" value="Transcription factor LuxR-like, autoinducer-binding domain"/>
    <property type="match status" value="1"/>
</dbReference>
<accession>A0A6B9GCB6</accession>
<keyword evidence="1" id="KW-0805">Transcription regulation</keyword>
<dbReference type="CDD" id="cd06170">
    <property type="entry name" value="LuxR_C_like"/>
    <property type="match status" value="1"/>
</dbReference>
<reference evidence="5 6" key="1">
    <citation type="submission" date="2017-11" db="EMBL/GenBank/DDBJ databases">
        <title>Genome sequence of Pantoea cypripedii NE1.</title>
        <authorList>
            <person name="Nascimento F.X."/>
        </authorList>
    </citation>
    <scope>NUCLEOTIDE SEQUENCE [LARGE SCALE GENOMIC DNA]</scope>
    <source>
        <strain evidence="5 6">NE1</strain>
    </source>
</reference>
<evidence type="ECO:0000256" key="1">
    <source>
        <dbReference type="ARBA" id="ARBA00023015"/>
    </source>
</evidence>
<dbReference type="PRINTS" id="PR00038">
    <property type="entry name" value="HTHLUXR"/>
</dbReference>
<dbReference type="EMBL" id="CP024768">
    <property type="protein sequence ID" value="QGY30196.1"/>
    <property type="molecule type" value="Genomic_DNA"/>
</dbReference>
<dbReference type="GO" id="GO:0003677">
    <property type="term" value="F:DNA binding"/>
    <property type="evidence" value="ECO:0007669"/>
    <property type="project" value="UniProtKB-KW"/>
</dbReference>
<dbReference type="InterPro" id="IPR005143">
    <property type="entry name" value="TF_LuxR_autoind-bd_dom"/>
</dbReference>
<dbReference type="SMART" id="SM00421">
    <property type="entry name" value="HTH_LUXR"/>
    <property type="match status" value="1"/>
</dbReference>
<dbReference type="GO" id="GO:0006355">
    <property type="term" value="P:regulation of DNA-templated transcription"/>
    <property type="evidence" value="ECO:0007669"/>
    <property type="project" value="InterPro"/>
</dbReference>
<sequence length="242" mass="28183">MIKKGFFSDEEKNASIKEVLEKLLVAFGPLEYAYVVMDKKNPENMIAISNVSDFFKVYFEKKYQNIDPIVIKSLNNFSSFKWDENIRIAFEPTPSRVFELAKEYNILYGYSFVLHDPYGCMAVLSFASDRLYRPELDELFENSKEKLHWILVQIHEMLLQIYKNEQNSNEKSIKELTSREMEILYWSSIGNTYPEVARILGLSVSTVKFHMANVVKKMGVKNAKHAIRLCAELDLISPSYDN</sequence>
<dbReference type="InterPro" id="IPR016032">
    <property type="entry name" value="Sig_transdc_resp-reg_C-effctor"/>
</dbReference>
<dbReference type="PANTHER" id="PTHR44688">
    <property type="entry name" value="DNA-BINDING TRANSCRIPTIONAL ACTIVATOR DEVR_DOSR"/>
    <property type="match status" value="1"/>
</dbReference>
<dbReference type="AlphaFoldDB" id="A0A6B9GCB6"/>
<dbReference type="Gene3D" id="1.10.10.10">
    <property type="entry name" value="Winged helix-like DNA-binding domain superfamily/Winged helix DNA-binding domain"/>
    <property type="match status" value="1"/>
</dbReference>
<dbReference type="InterPro" id="IPR036388">
    <property type="entry name" value="WH-like_DNA-bd_sf"/>
</dbReference>
<dbReference type="SUPFAM" id="SSF46894">
    <property type="entry name" value="C-terminal effector domain of the bipartite response regulators"/>
    <property type="match status" value="1"/>
</dbReference>
<dbReference type="RefSeq" id="WP_208716100.1">
    <property type="nucleotide sequence ID" value="NZ_CP024768.1"/>
</dbReference>
<dbReference type="SUPFAM" id="SSF75516">
    <property type="entry name" value="Pheromone-binding domain of LuxR-like quorum-sensing transcription factors"/>
    <property type="match status" value="1"/>
</dbReference>
<gene>
    <name evidence="5" type="ORF">CUN67_15175</name>
</gene>
<evidence type="ECO:0000256" key="2">
    <source>
        <dbReference type="ARBA" id="ARBA00023125"/>
    </source>
</evidence>
<dbReference type="PROSITE" id="PS50043">
    <property type="entry name" value="HTH_LUXR_2"/>
    <property type="match status" value="1"/>
</dbReference>
<dbReference type="PANTHER" id="PTHR44688:SF16">
    <property type="entry name" value="DNA-BINDING TRANSCRIPTIONAL ACTIVATOR DEVR_DOSR"/>
    <property type="match status" value="1"/>
</dbReference>
<dbReference type="InterPro" id="IPR000792">
    <property type="entry name" value="Tscrpt_reg_LuxR_C"/>
</dbReference>
<name>A0A6B9GCB6_PANCY</name>